<reference evidence="13" key="1">
    <citation type="submission" date="2020-07" db="EMBL/GenBank/DDBJ databases">
        <title>Draft Genome Sequence of a Deep-Sea Yeast, Naganishia (Cryptococcus) liquefaciens strain N6.</title>
        <authorList>
            <person name="Han Y.W."/>
            <person name="Kajitani R."/>
            <person name="Morimoto H."/>
            <person name="Parhat M."/>
            <person name="Tsubouchi H."/>
            <person name="Bakenova O."/>
            <person name="Ogata M."/>
            <person name="Argunhan B."/>
            <person name="Aoki R."/>
            <person name="Kajiwara S."/>
            <person name="Itoh T."/>
            <person name="Iwasaki H."/>
        </authorList>
    </citation>
    <scope>NUCLEOTIDE SEQUENCE</scope>
    <source>
        <strain evidence="13">N6</strain>
    </source>
</reference>
<name>A0A8H3YDM9_9TREE</name>
<evidence type="ECO:0000313" key="13">
    <source>
        <dbReference type="EMBL" id="GHJ83951.1"/>
    </source>
</evidence>
<evidence type="ECO:0000259" key="12">
    <source>
        <dbReference type="PROSITE" id="PS52002"/>
    </source>
</evidence>
<dbReference type="SMART" id="SM00651">
    <property type="entry name" value="Sm"/>
    <property type="match status" value="1"/>
</dbReference>
<dbReference type="InterPro" id="IPR001163">
    <property type="entry name" value="Sm_dom_euk/arc"/>
</dbReference>
<gene>
    <name evidence="13" type="ORF">NliqN6_0353</name>
</gene>
<dbReference type="InterPro" id="IPR050914">
    <property type="entry name" value="snRNP_SmB/NAA38-like"/>
</dbReference>
<keyword evidence="4" id="KW-0963">Cytoplasm</keyword>
<dbReference type="GO" id="GO:0005685">
    <property type="term" value="C:U1 snRNP"/>
    <property type="evidence" value="ECO:0007669"/>
    <property type="project" value="TreeGrafter"/>
</dbReference>
<comment type="subcellular location">
    <subcellularLocation>
        <location evidence="2">Cytoplasm</location>
    </subcellularLocation>
    <subcellularLocation>
        <location evidence="1">Nucleus</location>
    </subcellularLocation>
</comment>
<dbReference type="Pfam" id="PF01423">
    <property type="entry name" value="LSM"/>
    <property type="match status" value="1"/>
</dbReference>
<dbReference type="GO" id="GO:0000398">
    <property type="term" value="P:mRNA splicing, via spliceosome"/>
    <property type="evidence" value="ECO:0007669"/>
    <property type="project" value="TreeGrafter"/>
</dbReference>
<feature type="region of interest" description="Disordered" evidence="11">
    <location>
        <begin position="160"/>
        <end position="195"/>
    </location>
</feature>
<dbReference type="GO" id="GO:0005737">
    <property type="term" value="C:cytoplasm"/>
    <property type="evidence" value="ECO:0007669"/>
    <property type="project" value="UniProtKB-SubCell"/>
</dbReference>
<evidence type="ECO:0000256" key="7">
    <source>
        <dbReference type="ARBA" id="ARBA00023187"/>
    </source>
</evidence>
<feature type="compositionally biased region" description="Pro residues" evidence="11">
    <location>
        <begin position="166"/>
        <end position="195"/>
    </location>
</feature>
<evidence type="ECO:0000256" key="5">
    <source>
        <dbReference type="ARBA" id="ARBA00022664"/>
    </source>
</evidence>
<dbReference type="EMBL" id="BLZA01000005">
    <property type="protein sequence ID" value="GHJ83951.1"/>
    <property type="molecule type" value="Genomic_DNA"/>
</dbReference>
<dbReference type="GO" id="GO:0003723">
    <property type="term" value="F:RNA binding"/>
    <property type="evidence" value="ECO:0007669"/>
    <property type="project" value="UniProtKB-KW"/>
</dbReference>
<dbReference type="Gene3D" id="2.30.30.100">
    <property type="match status" value="1"/>
</dbReference>
<dbReference type="InterPro" id="IPR010920">
    <property type="entry name" value="LSM_dom_sf"/>
</dbReference>
<evidence type="ECO:0000256" key="8">
    <source>
        <dbReference type="ARBA" id="ARBA00023242"/>
    </source>
</evidence>
<sequence>MVPPKARASKMLNLVNYRLKVTLNDGRAMIGQMLAYDKHMNLVLAECEEFRRVKGKKAKGADPAEPAPEVEQKRTLGLVIVRGETIVSISVEGPPPNKDDEGKGLMAGPGKGVAAGRGMPLMPPGMSGPPGISARPMAYARPPAGFPPGMMPPGFPGMPPQGFRPGFPPAGMPPGFAPPPGVMPPGFPPQMRPPQ</sequence>
<keyword evidence="7" id="KW-0508">mRNA splicing</keyword>
<dbReference type="PANTHER" id="PTHR10701:SF0">
    <property type="entry name" value="SMALL NUCLEAR RIBONUCLEOPROTEIN-ASSOCIATED PROTEIN B"/>
    <property type="match status" value="1"/>
</dbReference>
<keyword evidence="5" id="KW-0507">mRNA processing</keyword>
<evidence type="ECO:0000256" key="11">
    <source>
        <dbReference type="SAM" id="MobiDB-lite"/>
    </source>
</evidence>
<evidence type="ECO:0000256" key="10">
    <source>
        <dbReference type="ARBA" id="ARBA00041355"/>
    </source>
</evidence>
<evidence type="ECO:0000256" key="4">
    <source>
        <dbReference type="ARBA" id="ARBA00022490"/>
    </source>
</evidence>
<accession>A0A8H3YDM9</accession>
<evidence type="ECO:0000256" key="6">
    <source>
        <dbReference type="ARBA" id="ARBA00022884"/>
    </source>
</evidence>
<dbReference type="CDD" id="cd01717">
    <property type="entry name" value="Sm_B"/>
    <property type="match status" value="1"/>
</dbReference>
<proteinExistence type="inferred from homology"/>
<comment type="caution">
    <text evidence="13">The sequence shown here is derived from an EMBL/GenBank/DDBJ whole genome shotgun (WGS) entry which is preliminary data.</text>
</comment>
<dbReference type="SUPFAM" id="SSF50182">
    <property type="entry name" value="Sm-like ribonucleoproteins"/>
    <property type="match status" value="1"/>
</dbReference>
<dbReference type="GO" id="GO:0071013">
    <property type="term" value="C:catalytic step 2 spliceosome"/>
    <property type="evidence" value="ECO:0007669"/>
    <property type="project" value="TreeGrafter"/>
</dbReference>
<dbReference type="GO" id="GO:0071004">
    <property type="term" value="C:U2-type prespliceosome"/>
    <property type="evidence" value="ECO:0007669"/>
    <property type="project" value="TreeGrafter"/>
</dbReference>
<dbReference type="GO" id="GO:0070990">
    <property type="term" value="F:snRNP binding"/>
    <property type="evidence" value="ECO:0007669"/>
    <property type="project" value="TreeGrafter"/>
</dbReference>
<dbReference type="FunFam" id="2.30.30.100:FF:000047">
    <property type="entry name" value="Small nuclear ribonucleoprotein SmB, putative"/>
    <property type="match status" value="1"/>
</dbReference>
<dbReference type="PANTHER" id="PTHR10701">
    <property type="entry name" value="SMALL NUCLEAR RIBONUCLEOPROTEIN-ASSOCIATED PROTEIN B AND N"/>
    <property type="match status" value="1"/>
</dbReference>
<evidence type="ECO:0000256" key="2">
    <source>
        <dbReference type="ARBA" id="ARBA00004496"/>
    </source>
</evidence>
<feature type="domain" description="Sm" evidence="12">
    <location>
        <begin position="6"/>
        <end position="95"/>
    </location>
</feature>
<organism evidence="13 14">
    <name type="scientific">Naganishia liquefaciens</name>
    <dbReference type="NCBI Taxonomy" id="104408"/>
    <lineage>
        <taxon>Eukaryota</taxon>
        <taxon>Fungi</taxon>
        <taxon>Dikarya</taxon>
        <taxon>Basidiomycota</taxon>
        <taxon>Agaricomycotina</taxon>
        <taxon>Tremellomycetes</taxon>
        <taxon>Filobasidiales</taxon>
        <taxon>Filobasidiaceae</taxon>
        <taxon>Naganishia</taxon>
    </lineage>
</organism>
<dbReference type="InterPro" id="IPR047575">
    <property type="entry name" value="Sm"/>
</dbReference>
<evidence type="ECO:0000256" key="3">
    <source>
        <dbReference type="ARBA" id="ARBA00009123"/>
    </source>
</evidence>
<comment type="similarity">
    <text evidence="3">Belongs to the snRNP SmB/SmN family.</text>
</comment>
<protein>
    <recommendedName>
        <fullName evidence="10">Sm protein B</fullName>
    </recommendedName>
</protein>
<dbReference type="GO" id="GO:0005687">
    <property type="term" value="C:U4 snRNP"/>
    <property type="evidence" value="ECO:0007669"/>
    <property type="project" value="TreeGrafter"/>
</dbReference>
<keyword evidence="14" id="KW-1185">Reference proteome</keyword>
<dbReference type="GO" id="GO:0046540">
    <property type="term" value="C:U4/U6 x U5 tri-snRNP complex"/>
    <property type="evidence" value="ECO:0007669"/>
    <property type="project" value="TreeGrafter"/>
</dbReference>
<evidence type="ECO:0000256" key="1">
    <source>
        <dbReference type="ARBA" id="ARBA00004123"/>
    </source>
</evidence>
<evidence type="ECO:0000256" key="9">
    <source>
        <dbReference type="ARBA" id="ARBA00023274"/>
    </source>
</evidence>
<evidence type="ECO:0000313" key="14">
    <source>
        <dbReference type="Proteomes" id="UP000620104"/>
    </source>
</evidence>
<keyword evidence="6" id="KW-0694">RNA-binding</keyword>
<keyword evidence="9" id="KW-0687">Ribonucleoprotein</keyword>
<dbReference type="GO" id="GO:0005686">
    <property type="term" value="C:U2 snRNP"/>
    <property type="evidence" value="ECO:0007669"/>
    <property type="project" value="TreeGrafter"/>
</dbReference>
<dbReference type="OrthoDB" id="2020720at2759"/>
<dbReference type="AlphaFoldDB" id="A0A8H3YDM9"/>
<dbReference type="Proteomes" id="UP000620104">
    <property type="component" value="Unassembled WGS sequence"/>
</dbReference>
<dbReference type="GO" id="GO:0005682">
    <property type="term" value="C:U5 snRNP"/>
    <property type="evidence" value="ECO:0007669"/>
    <property type="project" value="TreeGrafter"/>
</dbReference>
<keyword evidence="8" id="KW-0539">Nucleus</keyword>
<dbReference type="PROSITE" id="PS52002">
    <property type="entry name" value="SM"/>
    <property type="match status" value="1"/>
</dbReference>